<dbReference type="GeneID" id="86832986"/>
<sequence length="144" mass="14940">MSTIVEFFLAPDDTAAGAVVPTGPRGAYESLSFGNFDPEEAVIAWECLLTGSTFEELVEAGEPRVVADRDDGECVVLVVSPRLSAALADAGPEALRDVAVAWSGLRAADGEVIDAETAELIVGDVAALVGDGRRRGLGGYCWVA</sequence>
<evidence type="ECO:0000313" key="2">
    <source>
        <dbReference type="Proteomes" id="UP000629287"/>
    </source>
</evidence>
<comment type="caution">
    <text evidence="1">The sequence shown here is derived from an EMBL/GenBank/DDBJ whole genome shotgun (WGS) entry which is preliminary data.</text>
</comment>
<gene>
    <name evidence="1" type="ORF">H4687_008534</name>
</gene>
<evidence type="ECO:0000313" key="1">
    <source>
        <dbReference type="EMBL" id="MBE1602405.1"/>
    </source>
</evidence>
<dbReference type="Proteomes" id="UP000629287">
    <property type="component" value="Unassembled WGS sequence"/>
</dbReference>
<dbReference type="OrthoDB" id="3535648at2"/>
<dbReference type="AlphaFoldDB" id="A0A8I0TUN0"/>
<organism evidence="1 2">
    <name type="scientific">Streptomyces stelliscabiei</name>
    <dbReference type="NCBI Taxonomy" id="146820"/>
    <lineage>
        <taxon>Bacteria</taxon>
        <taxon>Bacillati</taxon>
        <taxon>Actinomycetota</taxon>
        <taxon>Actinomycetes</taxon>
        <taxon>Kitasatosporales</taxon>
        <taxon>Streptomycetaceae</taxon>
        <taxon>Streptomyces</taxon>
    </lineage>
</organism>
<protein>
    <submittedName>
        <fullName evidence="1">Uncharacterized protein</fullName>
    </submittedName>
</protein>
<name>A0A8I0TUN0_9ACTN</name>
<keyword evidence="2" id="KW-1185">Reference proteome</keyword>
<reference evidence="1 2" key="1">
    <citation type="submission" date="2020-10" db="EMBL/GenBank/DDBJ databases">
        <title>Sequencing the genomes of 1000 actinobacteria strains.</title>
        <authorList>
            <person name="Klenk H.-P."/>
        </authorList>
    </citation>
    <scope>NUCLEOTIDE SEQUENCE [LARGE SCALE GENOMIC DNA]</scope>
    <source>
        <strain evidence="1 2">DSM 41803</strain>
    </source>
</reference>
<dbReference type="EMBL" id="JADBGF010000001">
    <property type="protein sequence ID" value="MBE1602405.1"/>
    <property type="molecule type" value="Genomic_DNA"/>
</dbReference>
<dbReference type="RefSeq" id="WP_046915350.1">
    <property type="nucleotide sequence ID" value="NZ_JADBGF010000001.1"/>
</dbReference>
<proteinExistence type="predicted"/>
<accession>A0A8I0TUN0</accession>